<dbReference type="GO" id="GO:0060271">
    <property type="term" value="P:cilium assembly"/>
    <property type="evidence" value="ECO:0007669"/>
    <property type="project" value="InterPro"/>
</dbReference>
<feature type="transmembrane region" description="Helical" evidence="1">
    <location>
        <begin position="528"/>
        <end position="546"/>
    </location>
</feature>
<gene>
    <name evidence="2" type="ORF">ZHD862_LOCUS11573</name>
</gene>
<sequence length="993" mass="113193">MILFKSLPWLFLIYLPSTKIFAQIIPYYLAYQRSFPIVTTCPTDRYYDIALLQCSPCPTFAIQKTSDKTQCECLNNTYYYGVNQGGGSLICSPCDPGYVRSTDGFGCTLNNTACNRADSRVVISESNLDGSLYTLGTSSAQPRYGNDTCTTCASGTWSDVDSQRCSPCANATPHIGPPPSTITCCLASSSNMKDGMCLTYIINASDFSLSPNYFNRFNSPTISSFFQQHLDAAVYLCRMNLNSTTIQSSNRTLLSNGTACQVLANIVAMQFYYPENNYAYDLYQRYIWEPTSSQTWTPSSIRTSIPFLAYPSTYYAEINNSSYNWIPSTPNQNNTISIKLAKYSVTGAYLGLFDAFDAHIQLCGGAYTQGGPAFTFGTQYKKSCVIRADALWNSTLYETAFFDPYIVFTNSNIIHMLPTPIVIKNYRTDRDTTPNQNNDESKWVYHRRFFLLDRISGVTTTNELRSIHYAKSIRILNTLTNDGTYIQPPVIIIEYNELTLSDISKGTLVEITFETEYRMNLDPHIRDIWIAIGVLSGLGIILAFIRTSIWHSRGGKHIIDLAIIGKFLLFIINIIGTIFFIVMAGVSLWWLIFFKRQGSAFLVIPTSIQQSSFTVLVVIAFILKTIDILHLIIRQSNIDIFFIDWEKPQTSDITDVSVWRSYFVANEWNELQTFRRVTVTFQIISVLFFLKVINLENIATAQPGINLFPSSSDYNASYNGILRVGIAFSMWLATAVVQYLIYVIFYQRFVEDKIINFVDLCSTSNISVFILMDNQYGYYIHGRSPHGITDVNIKDMTMNLERESQGTAGRRGLEPNSDDQIFIIKVDRAFRFQYEILLQNYQNRILTRLNKKIEEREANILLASYRGLNEFLCAFINRSLPTYTYVIRPRWLLEKILNCEFRNTRTSASLDQTESIFYIDPDRNFTKAIFAGYENSLFIWNMATFLFIDYFAFNYVLAAIITYLLNLIAAQIRQSLGHQNLANKTLIPKNFLI</sequence>
<dbReference type="Pfam" id="PF09773">
    <property type="entry name" value="Meckelin"/>
    <property type="match status" value="1"/>
</dbReference>
<evidence type="ECO:0008006" key="4">
    <source>
        <dbReference type="Google" id="ProtNLM"/>
    </source>
</evidence>
<keyword evidence="1" id="KW-0472">Membrane</keyword>
<name>A0A814FFP9_9BILA</name>
<keyword evidence="1" id="KW-1133">Transmembrane helix</keyword>
<feature type="transmembrane region" description="Helical" evidence="1">
    <location>
        <begin position="720"/>
        <end position="745"/>
    </location>
</feature>
<proteinExistence type="predicted"/>
<protein>
    <recommendedName>
        <fullName evidence="4">Meckelin</fullName>
    </recommendedName>
</protein>
<feature type="transmembrane region" description="Helical" evidence="1">
    <location>
        <begin position="612"/>
        <end position="633"/>
    </location>
</feature>
<dbReference type="EMBL" id="CAJNOT010000439">
    <property type="protein sequence ID" value="CAF0982375.1"/>
    <property type="molecule type" value="Genomic_DNA"/>
</dbReference>
<reference evidence="2" key="1">
    <citation type="submission" date="2021-02" db="EMBL/GenBank/DDBJ databases">
        <authorList>
            <person name="Nowell W R."/>
        </authorList>
    </citation>
    <scope>NUCLEOTIDE SEQUENCE</scope>
</reference>
<dbReference type="Proteomes" id="UP000663864">
    <property type="component" value="Unassembled WGS sequence"/>
</dbReference>
<evidence type="ECO:0000313" key="3">
    <source>
        <dbReference type="Proteomes" id="UP000663864"/>
    </source>
</evidence>
<dbReference type="GO" id="GO:0036038">
    <property type="term" value="C:MKS complex"/>
    <property type="evidence" value="ECO:0007669"/>
    <property type="project" value="InterPro"/>
</dbReference>
<keyword evidence="1" id="KW-0812">Transmembrane</keyword>
<dbReference type="PANTHER" id="PTHR21274:SF0">
    <property type="entry name" value="MECKELIN"/>
    <property type="match status" value="1"/>
</dbReference>
<feature type="transmembrane region" description="Helical" evidence="1">
    <location>
        <begin position="937"/>
        <end position="965"/>
    </location>
</feature>
<dbReference type="AlphaFoldDB" id="A0A814FFP9"/>
<evidence type="ECO:0000313" key="2">
    <source>
        <dbReference type="EMBL" id="CAF0982375.1"/>
    </source>
</evidence>
<organism evidence="2 3">
    <name type="scientific">Rotaria sordida</name>
    <dbReference type="NCBI Taxonomy" id="392033"/>
    <lineage>
        <taxon>Eukaryota</taxon>
        <taxon>Metazoa</taxon>
        <taxon>Spiralia</taxon>
        <taxon>Gnathifera</taxon>
        <taxon>Rotifera</taxon>
        <taxon>Eurotatoria</taxon>
        <taxon>Bdelloidea</taxon>
        <taxon>Philodinida</taxon>
        <taxon>Philodinidae</taxon>
        <taxon>Rotaria</taxon>
    </lineage>
</organism>
<dbReference type="InterPro" id="IPR019170">
    <property type="entry name" value="Meckelin"/>
</dbReference>
<dbReference type="PANTHER" id="PTHR21274">
    <property type="entry name" value="MECKELIN"/>
    <property type="match status" value="1"/>
</dbReference>
<accession>A0A814FFP9</accession>
<feature type="transmembrane region" description="Helical" evidence="1">
    <location>
        <begin position="567"/>
        <end position="592"/>
    </location>
</feature>
<evidence type="ECO:0000256" key="1">
    <source>
        <dbReference type="SAM" id="Phobius"/>
    </source>
</evidence>
<comment type="caution">
    <text evidence="2">The sequence shown here is derived from an EMBL/GenBank/DDBJ whole genome shotgun (WGS) entry which is preliminary data.</text>
</comment>
<feature type="transmembrane region" description="Helical" evidence="1">
    <location>
        <begin position="679"/>
        <end position="700"/>
    </location>
</feature>